<dbReference type="Proteomes" id="UP000027138">
    <property type="component" value="Unassembled WGS sequence"/>
</dbReference>
<proteinExistence type="predicted"/>
<dbReference type="AlphaFoldDB" id="A0A067LEM8"/>
<accession>A0A067LEM8</accession>
<organism evidence="2 3">
    <name type="scientific">Jatropha curcas</name>
    <name type="common">Barbados nut</name>
    <dbReference type="NCBI Taxonomy" id="180498"/>
    <lineage>
        <taxon>Eukaryota</taxon>
        <taxon>Viridiplantae</taxon>
        <taxon>Streptophyta</taxon>
        <taxon>Embryophyta</taxon>
        <taxon>Tracheophyta</taxon>
        <taxon>Spermatophyta</taxon>
        <taxon>Magnoliopsida</taxon>
        <taxon>eudicotyledons</taxon>
        <taxon>Gunneridae</taxon>
        <taxon>Pentapetalae</taxon>
        <taxon>rosids</taxon>
        <taxon>fabids</taxon>
        <taxon>Malpighiales</taxon>
        <taxon>Euphorbiaceae</taxon>
        <taxon>Crotonoideae</taxon>
        <taxon>Jatropheae</taxon>
        <taxon>Jatropha</taxon>
    </lineage>
</organism>
<keyword evidence="3" id="KW-1185">Reference proteome</keyword>
<evidence type="ECO:0000313" key="2">
    <source>
        <dbReference type="EMBL" id="KDP46832.1"/>
    </source>
</evidence>
<reference evidence="2 3" key="1">
    <citation type="journal article" date="2014" name="PLoS ONE">
        <title>Global Analysis of Gene Expression Profiles in Physic Nut (Jatropha curcas L.) Seedlings Exposed to Salt Stress.</title>
        <authorList>
            <person name="Zhang L."/>
            <person name="Zhang C."/>
            <person name="Wu P."/>
            <person name="Chen Y."/>
            <person name="Li M."/>
            <person name="Jiang H."/>
            <person name="Wu G."/>
        </authorList>
    </citation>
    <scope>NUCLEOTIDE SEQUENCE [LARGE SCALE GENOMIC DNA]</scope>
    <source>
        <strain evidence="3">cv. GZQX0401</strain>
        <tissue evidence="2">Young leaves</tissue>
    </source>
</reference>
<evidence type="ECO:0000313" key="3">
    <source>
        <dbReference type="Proteomes" id="UP000027138"/>
    </source>
</evidence>
<gene>
    <name evidence="2" type="ORF">JCGZ_24041</name>
</gene>
<protein>
    <submittedName>
        <fullName evidence="2">Uncharacterized protein</fullName>
    </submittedName>
</protein>
<feature type="region of interest" description="Disordered" evidence="1">
    <location>
        <begin position="78"/>
        <end position="106"/>
    </location>
</feature>
<sequence>MELGESFLVAGDLLDRRSLDRSEEQPSVPAWLEWREASAMAGYCSVEQLRGGATWLSSWWWLAFLLELLGCDADAVTEKKKGKERKERKKKMKKKGGDGGGGSAYR</sequence>
<evidence type="ECO:0000256" key="1">
    <source>
        <dbReference type="SAM" id="MobiDB-lite"/>
    </source>
</evidence>
<dbReference type="EMBL" id="KK914206">
    <property type="protein sequence ID" value="KDP46832.1"/>
    <property type="molecule type" value="Genomic_DNA"/>
</dbReference>
<name>A0A067LEM8_JATCU</name>